<dbReference type="AlphaFoldDB" id="A0A6C0LNM5"/>
<accession>A0A6C0LNM5</accession>
<organism evidence="1">
    <name type="scientific">viral metagenome</name>
    <dbReference type="NCBI Taxonomy" id="1070528"/>
    <lineage>
        <taxon>unclassified sequences</taxon>
        <taxon>metagenomes</taxon>
        <taxon>organismal metagenomes</taxon>
    </lineage>
</organism>
<sequence>MYSHLVEPFLTMAESVSTLPELRWIDDSVSTTDIQLLESEANPSSPSNIDTANFRQEMIDAWKQKRDGVSVFSRELPGYTRVVAIGTRESFKNTDWALWARCFQAIGQPIGYVLYYMNTTPRLYPPVGQLVEAKNINGGYSYICSQTKIIIYRFEESARVLLHELLHTACFDKDLPVEDLEASTEAWTELLIVALLSKGSHRRFMTLWNKQTKWIEVQVDTLKREYGVKDRRDYSWRYITGKYELLIAKGFIKPAKSVSMANVERSLRFVSPELL</sequence>
<dbReference type="EMBL" id="MN740538">
    <property type="protein sequence ID" value="QHU32339.1"/>
    <property type="molecule type" value="Genomic_DNA"/>
</dbReference>
<reference evidence="1" key="1">
    <citation type="journal article" date="2020" name="Nature">
        <title>Giant virus diversity and host interactions through global metagenomics.</title>
        <authorList>
            <person name="Schulz F."/>
            <person name="Roux S."/>
            <person name="Paez-Espino D."/>
            <person name="Jungbluth S."/>
            <person name="Walsh D.A."/>
            <person name="Denef V.J."/>
            <person name="McMahon K.D."/>
            <person name="Konstantinidis K.T."/>
            <person name="Eloe-Fadrosh E.A."/>
            <person name="Kyrpides N.C."/>
            <person name="Woyke T."/>
        </authorList>
    </citation>
    <scope>NUCLEOTIDE SEQUENCE</scope>
    <source>
        <strain evidence="1">GVMAG-M-3300027963-9</strain>
    </source>
</reference>
<protein>
    <submittedName>
        <fullName evidence="1">Uncharacterized protein</fullName>
    </submittedName>
</protein>
<name>A0A6C0LNM5_9ZZZZ</name>
<proteinExistence type="predicted"/>
<evidence type="ECO:0000313" key="1">
    <source>
        <dbReference type="EMBL" id="QHU32339.1"/>
    </source>
</evidence>